<keyword evidence="3" id="KW-1185">Reference proteome</keyword>
<evidence type="ECO:0000256" key="1">
    <source>
        <dbReference type="SAM" id="SignalP"/>
    </source>
</evidence>
<proteinExistence type="predicted"/>
<reference evidence="2 3" key="1">
    <citation type="submission" date="2024-02" db="EMBL/GenBank/DDBJ databases">
        <authorList>
            <person name="Daric V."/>
            <person name="Darras S."/>
        </authorList>
    </citation>
    <scope>NUCLEOTIDE SEQUENCE [LARGE SCALE GENOMIC DNA]</scope>
</reference>
<feature type="chain" id="PRO_5046491582" evidence="1">
    <location>
        <begin position="21"/>
        <end position="151"/>
    </location>
</feature>
<protein>
    <submittedName>
        <fullName evidence="2">Uncharacterized protein</fullName>
    </submittedName>
</protein>
<evidence type="ECO:0000313" key="2">
    <source>
        <dbReference type="EMBL" id="CAK8693879.1"/>
    </source>
</evidence>
<sequence>MLSVLKMILLYDAFATPTQAQINELAIQHLDNFMKDLWKIGDDGFMKDSVVNKRQSMINAEIEKFRAELSEKFPGNDEIEVSSELLQSACNKAFDTFLTKYKDALATSNLYFNLYSCAIYRAIRRECENPAQLNGQEKKMPSIFAVIGVQD</sequence>
<organism evidence="2 3">
    <name type="scientific">Clavelina lepadiformis</name>
    <name type="common">Light-bulb sea squirt</name>
    <name type="synonym">Ascidia lepadiformis</name>
    <dbReference type="NCBI Taxonomy" id="159417"/>
    <lineage>
        <taxon>Eukaryota</taxon>
        <taxon>Metazoa</taxon>
        <taxon>Chordata</taxon>
        <taxon>Tunicata</taxon>
        <taxon>Ascidiacea</taxon>
        <taxon>Aplousobranchia</taxon>
        <taxon>Clavelinidae</taxon>
        <taxon>Clavelina</taxon>
    </lineage>
</organism>
<dbReference type="EMBL" id="CAWYQH010000141">
    <property type="protein sequence ID" value="CAK8693879.1"/>
    <property type="molecule type" value="Genomic_DNA"/>
</dbReference>
<gene>
    <name evidence="2" type="ORF">CVLEPA_LOCUS27168</name>
</gene>
<accession>A0ABP0GQ44</accession>
<feature type="signal peptide" evidence="1">
    <location>
        <begin position="1"/>
        <end position="20"/>
    </location>
</feature>
<evidence type="ECO:0000313" key="3">
    <source>
        <dbReference type="Proteomes" id="UP001642483"/>
    </source>
</evidence>
<comment type="caution">
    <text evidence="2">The sequence shown here is derived from an EMBL/GenBank/DDBJ whole genome shotgun (WGS) entry which is preliminary data.</text>
</comment>
<name>A0ABP0GQ44_CLALP</name>
<dbReference type="Proteomes" id="UP001642483">
    <property type="component" value="Unassembled WGS sequence"/>
</dbReference>
<keyword evidence="1" id="KW-0732">Signal</keyword>